<protein>
    <submittedName>
        <fullName evidence="3">Uncharacterized protein</fullName>
    </submittedName>
</protein>
<dbReference type="STRING" id="126156.SAMN05421670_3566"/>
<feature type="transmembrane region" description="Helical" evidence="2">
    <location>
        <begin position="6"/>
        <end position="25"/>
    </location>
</feature>
<sequence>MSNTWMIFFIGLIPVVIGILIVLYITKKVKYKGSLRLNKIVIMIYFSLLIGVGIVYEIIPKEPIVEQLSEEQLQQLQTENEVFEEKLLKQEENKLSQKFLKEEWTHELSGNTLTLGYIGNDSYSTKVVVEWIDSTAQKIEGKVYRSHINLYGLKIEDKIPLHVAEWTGNELVIHEPVEQEFTFEQFSNELNVFQQTDTMEIRMVRGFTYIHLKVPKHIEIVDPLGLQMY</sequence>
<dbReference type="EMBL" id="FOXU01000009">
    <property type="protein sequence ID" value="SFQ71706.1"/>
    <property type="molecule type" value="Genomic_DNA"/>
</dbReference>
<evidence type="ECO:0000313" key="4">
    <source>
        <dbReference type="Proteomes" id="UP000198734"/>
    </source>
</evidence>
<evidence type="ECO:0000313" key="3">
    <source>
        <dbReference type="EMBL" id="SFQ71706.1"/>
    </source>
</evidence>
<evidence type="ECO:0000256" key="1">
    <source>
        <dbReference type="SAM" id="Coils"/>
    </source>
</evidence>
<reference evidence="4" key="1">
    <citation type="submission" date="2016-10" db="EMBL/GenBank/DDBJ databases">
        <authorList>
            <person name="Varghese N."/>
            <person name="Submissions S."/>
        </authorList>
    </citation>
    <scope>NUCLEOTIDE SEQUENCE [LARGE SCALE GENOMIC DNA]</scope>
    <source>
        <strain evidence="4">DSM 11706</strain>
    </source>
</reference>
<feature type="coiled-coil region" evidence="1">
    <location>
        <begin position="66"/>
        <end position="93"/>
    </location>
</feature>
<keyword evidence="2" id="KW-0472">Membrane</keyword>
<name>A0A1I6AST9_9BACI</name>
<keyword evidence="1" id="KW-0175">Coiled coil</keyword>
<dbReference type="OrthoDB" id="2455517at2"/>
<keyword evidence="4" id="KW-1185">Reference proteome</keyword>
<proteinExistence type="predicted"/>
<dbReference type="RefSeq" id="WP_093538212.1">
    <property type="nucleotide sequence ID" value="NZ_FOXU01000009.1"/>
</dbReference>
<feature type="transmembrane region" description="Helical" evidence="2">
    <location>
        <begin position="37"/>
        <end position="59"/>
    </location>
</feature>
<organism evidence="3 4">
    <name type="scientific">Psychrobacillus psychrotolerans</name>
    <dbReference type="NCBI Taxonomy" id="126156"/>
    <lineage>
        <taxon>Bacteria</taxon>
        <taxon>Bacillati</taxon>
        <taxon>Bacillota</taxon>
        <taxon>Bacilli</taxon>
        <taxon>Bacillales</taxon>
        <taxon>Bacillaceae</taxon>
        <taxon>Psychrobacillus</taxon>
    </lineage>
</organism>
<gene>
    <name evidence="3" type="ORF">SAMN05421670_3566</name>
</gene>
<accession>A0A1I6AST9</accession>
<keyword evidence="2" id="KW-0812">Transmembrane</keyword>
<keyword evidence="2" id="KW-1133">Transmembrane helix</keyword>
<evidence type="ECO:0000256" key="2">
    <source>
        <dbReference type="SAM" id="Phobius"/>
    </source>
</evidence>
<dbReference type="Proteomes" id="UP000198734">
    <property type="component" value="Unassembled WGS sequence"/>
</dbReference>
<dbReference type="AlphaFoldDB" id="A0A1I6AST9"/>